<dbReference type="EMBL" id="HBFQ01061018">
    <property type="protein sequence ID" value="CAD8868845.1"/>
    <property type="molecule type" value="Transcribed_RNA"/>
</dbReference>
<organism evidence="2">
    <name type="scientific">Noctiluca scintillans</name>
    <name type="common">Sea sparkle</name>
    <name type="synonym">Red tide dinoflagellate</name>
    <dbReference type="NCBI Taxonomy" id="2966"/>
    <lineage>
        <taxon>Eukaryota</taxon>
        <taxon>Sar</taxon>
        <taxon>Alveolata</taxon>
        <taxon>Dinophyceae</taxon>
        <taxon>Noctilucales</taxon>
        <taxon>Noctilucaceae</taxon>
        <taxon>Noctiluca</taxon>
    </lineage>
</organism>
<feature type="compositionally biased region" description="Basic and acidic residues" evidence="1">
    <location>
        <begin position="120"/>
        <end position="143"/>
    </location>
</feature>
<dbReference type="AlphaFoldDB" id="A0A7S1AY92"/>
<accession>A0A7S1AY92</accession>
<reference evidence="2" key="1">
    <citation type="submission" date="2021-01" db="EMBL/GenBank/DDBJ databases">
        <authorList>
            <person name="Corre E."/>
            <person name="Pelletier E."/>
            <person name="Niang G."/>
            <person name="Scheremetjew M."/>
            <person name="Finn R."/>
            <person name="Kale V."/>
            <person name="Holt S."/>
            <person name="Cochrane G."/>
            <person name="Meng A."/>
            <person name="Brown T."/>
            <person name="Cohen L."/>
        </authorList>
    </citation>
    <scope>NUCLEOTIDE SEQUENCE</scope>
</reference>
<feature type="region of interest" description="Disordered" evidence="1">
    <location>
        <begin position="227"/>
        <end position="252"/>
    </location>
</feature>
<feature type="compositionally biased region" description="Low complexity" evidence="1">
    <location>
        <begin position="144"/>
        <end position="153"/>
    </location>
</feature>
<protein>
    <submittedName>
        <fullName evidence="2">Uncharacterized protein</fullName>
    </submittedName>
</protein>
<feature type="region of interest" description="Disordered" evidence="1">
    <location>
        <begin position="89"/>
        <end position="173"/>
    </location>
</feature>
<proteinExistence type="predicted"/>
<feature type="compositionally biased region" description="Polar residues" evidence="1">
    <location>
        <begin position="230"/>
        <end position="246"/>
    </location>
</feature>
<gene>
    <name evidence="2" type="ORF">NSCI0253_LOCUS43201</name>
</gene>
<evidence type="ECO:0000313" key="2">
    <source>
        <dbReference type="EMBL" id="CAD8868845.1"/>
    </source>
</evidence>
<feature type="compositionally biased region" description="Basic and acidic residues" evidence="1">
    <location>
        <begin position="104"/>
        <end position="113"/>
    </location>
</feature>
<name>A0A7S1AY92_NOCSC</name>
<sequence>MEELMKLETLTVRQLQSKAHRAGVDTKGCERSEVVAALRQEVLAKMEIRELRMVASEVGLDIVDIDGHIERDRIVKRISRQFDKLREGRLAESQPRACASRCQGKQESEHITQEEPTEPAESKGRTELKERTDHPNAREREEVAAAAELAANESSERPSGLHSNAETLAPQASPPAFEELRFKRGDFVFRKGDLCEVVAAEDASQSYTLRVVKDGRLIDTPQEHLLEVNDPSQPSGFHSNAETPAPQTSPPAFEELRFKRGDRVFRKGELCEVVAAEDASQSYTVRVVQDGRLIDTPQEHLLAESYPSRLVREEDSCPICFRPVSGENCVRCCVRCEGSKFLHRQCLLSLLCPATCPRGHPLIEKKKATSRCIKCHQGRVGGIQWGCVQCGTVCRWCVEATIRSDVPCPTCRHPLPSNKTWTEPLFTRHCEMPARRPVFCAPFVRRAQAGLAELFS</sequence>
<evidence type="ECO:0000256" key="1">
    <source>
        <dbReference type="SAM" id="MobiDB-lite"/>
    </source>
</evidence>